<reference evidence="8 9" key="1">
    <citation type="submission" date="2014-04" db="EMBL/GenBank/DDBJ databases">
        <title>Genome evolution of avian class.</title>
        <authorList>
            <person name="Zhang G."/>
            <person name="Li C."/>
        </authorList>
    </citation>
    <scope>NUCLEOTIDE SEQUENCE [LARGE SCALE GENOMIC DNA]</scope>
    <source>
        <strain evidence="8">BGI_N310</strain>
    </source>
</reference>
<dbReference type="FunFam" id="2.40.50.40:FF:000002">
    <property type="entry name" value="C-C motif chemokine"/>
    <property type="match status" value="1"/>
</dbReference>
<evidence type="ECO:0000256" key="3">
    <source>
        <dbReference type="ARBA" id="ARBA00022514"/>
    </source>
</evidence>
<dbReference type="AlphaFoldDB" id="A0A091NCS1"/>
<evidence type="ECO:0000256" key="1">
    <source>
        <dbReference type="ARBA" id="ARBA00010868"/>
    </source>
</evidence>
<proteinExistence type="inferred from homology"/>
<dbReference type="InterPro" id="IPR000827">
    <property type="entry name" value="Chemokine_CC_CS"/>
</dbReference>
<dbReference type="GO" id="GO:0048245">
    <property type="term" value="P:eosinophil chemotaxis"/>
    <property type="evidence" value="ECO:0007669"/>
    <property type="project" value="TreeGrafter"/>
</dbReference>
<keyword evidence="3 6" id="KW-0202">Cytokine</keyword>
<evidence type="ECO:0000256" key="2">
    <source>
        <dbReference type="ARBA" id="ARBA00022500"/>
    </source>
</evidence>
<organism evidence="8 9">
    <name type="scientific">Acanthisitta chloris</name>
    <name type="common">rifleman</name>
    <dbReference type="NCBI Taxonomy" id="57068"/>
    <lineage>
        <taxon>Eukaryota</taxon>
        <taxon>Metazoa</taxon>
        <taxon>Chordata</taxon>
        <taxon>Craniata</taxon>
        <taxon>Vertebrata</taxon>
        <taxon>Euteleostomi</taxon>
        <taxon>Archelosauria</taxon>
        <taxon>Archosauria</taxon>
        <taxon>Dinosauria</taxon>
        <taxon>Saurischia</taxon>
        <taxon>Theropoda</taxon>
        <taxon>Coelurosauria</taxon>
        <taxon>Aves</taxon>
        <taxon>Neognathae</taxon>
        <taxon>Neoaves</taxon>
        <taxon>Telluraves</taxon>
        <taxon>Australaves</taxon>
        <taxon>Passeriformes</taxon>
        <taxon>Acanthisittidae</taxon>
        <taxon>Acanthisitta</taxon>
    </lineage>
</organism>
<dbReference type="InterPro" id="IPR036048">
    <property type="entry name" value="Interleukin_8-like_sf"/>
</dbReference>
<accession>A0A091NCS1</accession>
<evidence type="ECO:0000256" key="6">
    <source>
        <dbReference type="RuleBase" id="RU361150"/>
    </source>
</evidence>
<dbReference type="GO" id="GO:0005615">
    <property type="term" value="C:extracellular space"/>
    <property type="evidence" value="ECO:0007669"/>
    <property type="project" value="UniProtKB-KW"/>
</dbReference>
<dbReference type="PROSITE" id="PS00472">
    <property type="entry name" value="SMALL_CYTOKINES_CC"/>
    <property type="match status" value="1"/>
</dbReference>
<protein>
    <recommendedName>
        <fullName evidence="6">C-C motif chemokine</fullName>
    </recommendedName>
</protein>
<dbReference type="EMBL" id="KK845896">
    <property type="protein sequence ID" value="KFP87498.1"/>
    <property type="molecule type" value="Genomic_DNA"/>
</dbReference>
<dbReference type="InterPro" id="IPR001811">
    <property type="entry name" value="Chemokine_IL8-like_dom"/>
</dbReference>
<dbReference type="GO" id="GO:0048020">
    <property type="term" value="F:CCR chemokine receptor binding"/>
    <property type="evidence" value="ECO:0007669"/>
    <property type="project" value="TreeGrafter"/>
</dbReference>
<dbReference type="GO" id="GO:0008009">
    <property type="term" value="F:chemokine activity"/>
    <property type="evidence" value="ECO:0007669"/>
    <property type="project" value="InterPro"/>
</dbReference>
<evidence type="ECO:0000256" key="5">
    <source>
        <dbReference type="ARBA" id="ARBA00023157"/>
    </source>
</evidence>
<evidence type="ECO:0000313" key="8">
    <source>
        <dbReference type="EMBL" id="KFP87498.1"/>
    </source>
</evidence>
<dbReference type="SMART" id="SM00199">
    <property type="entry name" value="SCY"/>
    <property type="match status" value="1"/>
</dbReference>
<gene>
    <name evidence="8" type="ORF">N310_01965</name>
</gene>
<name>A0A091NCS1_9PASS</name>
<dbReference type="PANTHER" id="PTHR12015:SF103">
    <property type="entry name" value="C-C MOTIF CHEMOKINE 4-RELATED"/>
    <property type="match status" value="1"/>
</dbReference>
<evidence type="ECO:0000256" key="4">
    <source>
        <dbReference type="ARBA" id="ARBA00022729"/>
    </source>
</evidence>
<feature type="non-terminal residue" evidence="8">
    <location>
        <position position="1"/>
    </location>
</feature>
<keyword evidence="6" id="KW-0964">Secreted</keyword>
<keyword evidence="9" id="KW-1185">Reference proteome</keyword>
<evidence type="ECO:0000259" key="7">
    <source>
        <dbReference type="SMART" id="SM00199"/>
    </source>
</evidence>
<feature type="non-terminal residue" evidence="8">
    <location>
        <position position="58"/>
    </location>
</feature>
<dbReference type="GO" id="GO:0070098">
    <property type="term" value="P:chemokine-mediated signaling pathway"/>
    <property type="evidence" value="ECO:0007669"/>
    <property type="project" value="TreeGrafter"/>
</dbReference>
<dbReference type="PANTHER" id="PTHR12015">
    <property type="entry name" value="SMALL INDUCIBLE CYTOKINE A"/>
    <property type="match status" value="1"/>
</dbReference>
<keyword evidence="2 6" id="KW-0145">Chemotaxis</keyword>
<dbReference type="GO" id="GO:0030335">
    <property type="term" value="P:positive regulation of cell migration"/>
    <property type="evidence" value="ECO:0007669"/>
    <property type="project" value="TreeGrafter"/>
</dbReference>
<dbReference type="InterPro" id="IPR039809">
    <property type="entry name" value="Chemokine_b/g/d"/>
</dbReference>
<dbReference type="Pfam" id="PF00048">
    <property type="entry name" value="IL8"/>
    <property type="match status" value="1"/>
</dbReference>
<comment type="similarity">
    <text evidence="1 6">Belongs to the intercrine beta (chemokine CC) family.</text>
</comment>
<dbReference type="Proteomes" id="UP000053537">
    <property type="component" value="Unassembled WGS sequence"/>
</dbReference>
<keyword evidence="4" id="KW-0732">Signal</keyword>
<evidence type="ECO:0000313" key="9">
    <source>
        <dbReference type="Proteomes" id="UP000053537"/>
    </source>
</evidence>
<dbReference type="GO" id="GO:0006954">
    <property type="term" value="P:inflammatory response"/>
    <property type="evidence" value="ECO:0007669"/>
    <property type="project" value="TreeGrafter"/>
</dbReference>
<feature type="domain" description="Chemokine interleukin-8-like" evidence="7">
    <location>
        <begin position="1"/>
        <end position="56"/>
    </location>
</feature>
<dbReference type="CDD" id="cd00272">
    <property type="entry name" value="Chemokine_CC"/>
    <property type="match status" value="1"/>
</dbReference>
<comment type="subcellular location">
    <subcellularLocation>
        <location evidence="6">Secreted</location>
    </subcellularLocation>
</comment>
<dbReference type="GO" id="GO:0061844">
    <property type="term" value="P:antimicrobial humoral immune response mediated by antimicrobial peptide"/>
    <property type="evidence" value="ECO:0007669"/>
    <property type="project" value="TreeGrafter"/>
</dbReference>
<sequence length="58" mass="6879">CCFTYILRQLPRNFVVDYYETNSQCSKPAVVFVTRKGKEVCADPEQKWVKEYVNELEL</sequence>
<dbReference type="Gene3D" id="2.40.50.40">
    <property type="match status" value="1"/>
</dbReference>
<keyword evidence="5" id="KW-1015">Disulfide bond</keyword>
<dbReference type="SUPFAM" id="SSF54117">
    <property type="entry name" value="Interleukin 8-like chemokines"/>
    <property type="match status" value="1"/>
</dbReference>